<dbReference type="InterPro" id="IPR004033">
    <property type="entry name" value="UbiE/COQ5_MeTrFase"/>
</dbReference>
<dbReference type="SUPFAM" id="SSF53335">
    <property type="entry name" value="S-adenosyl-L-methionine-dependent methyltransferases"/>
    <property type="match status" value="1"/>
</dbReference>
<dbReference type="Pfam" id="PF01209">
    <property type="entry name" value="Ubie_methyltran"/>
    <property type="match status" value="1"/>
</dbReference>
<keyword evidence="2 5" id="KW-0489">Methyltransferase</keyword>
<keyword evidence="1 5" id="KW-0474">Menaquinone biosynthesis</keyword>
<evidence type="ECO:0000256" key="1">
    <source>
        <dbReference type="ARBA" id="ARBA00022428"/>
    </source>
</evidence>
<accession>A0A9D2K949</accession>
<sequence length="233" mass="26220">MPERQLKKDKETISSMFDSIAPTYDRLNHILSFGIDRLWRRRLVRKVVGAVQEGSSARVLDVACGTGDVSIALKRQGLDVTGADISEKMLAVARTKAGDIEFIYGNAAGLPFDDDTFDCVTIAFGIRNFDMRPQCIKELRRILKDGGMLAVVEFSIPRNRLWRSIYTLYFKNILPAIGRMVSRQAYAYTYLPESSFDFPAPKVFCRELEDGGFRDVTSQSMTGGVAYLYTGRK</sequence>
<dbReference type="GO" id="GO:0009234">
    <property type="term" value="P:menaquinone biosynthetic process"/>
    <property type="evidence" value="ECO:0007669"/>
    <property type="project" value="UniProtKB-UniRule"/>
</dbReference>
<protein>
    <recommendedName>
        <fullName evidence="5">Demethylmenaquinone methyltransferase</fullName>
        <ecNumber evidence="5">2.1.1.163</ecNumber>
    </recommendedName>
</protein>
<dbReference type="PANTHER" id="PTHR43591:SF24">
    <property type="entry name" value="2-METHOXY-6-POLYPRENYL-1,4-BENZOQUINOL METHYLASE, MITOCHONDRIAL"/>
    <property type="match status" value="1"/>
</dbReference>
<dbReference type="PROSITE" id="PS01183">
    <property type="entry name" value="UBIE_1"/>
    <property type="match status" value="1"/>
</dbReference>
<dbReference type="EC" id="2.1.1.163" evidence="5"/>
<dbReference type="GO" id="GO:0032259">
    <property type="term" value="P:methylation"/>
    <property type="evidence" value="ECO:0007669"/>
    <property type="project" value="UniProtKB-KW"/>
</dbReference>
<evidence type="ECO:0000256" key="4">
    <source>
        <dbReference type="ARBA" id="ARBA00022691"/>
    </source>
</evidence>
<evidence type="ECO:0000313" key="6">
    <source>
        <dbReference type="EMBL" id="HIZ85489.1"/>
    </source>
</evidence>
<dbReference type="Gene3D" id="3.40.50.150">
    <property type="entry name" value="Vaccinia Virus protein VP39"/>
    <property type="match status" value="1"/>
</dbReference>
<dbReference type="NCBIfam" id="NF001244">
    <property type="entry name" value="PRK00216.1-5"/>
    <property type="match status" value="1"/>
</dbReference>
<proteinExistence type="inferred from homology"/>
<gene>
    <name evidence="6" type="primary">ubiE</name>
    <name evidence="5" type="synonym">menG</name>
    <name evidence="6" type="ORF">IAC04_03260</name>
</gene>
<dbReference type="GO" id="GO:0043770">
    <property type="term" value="F:demethylmenaquinone methyltransferase activity"/>
    <property type="evidence" value="ECO:0007669"/>
    <property type="project" value="UniProtKB-UniRule"/>
</dbReference>
<feature type="binding site" evidence="5">
    <location>
        <begin position="106"/>
        <end position="107"/>
    </location>
    <ligand>
        <name>S-adenosyl-L-methionine</name>
        <dbReference type="ChEBI" id="CHEBI:59789"/>
    </ligand>
</feature>
<evidence type="ECO:0000313" key="7">
    <source>
        <dbReference type="Proteomes" id="UP000824115"/>
    </source>
</evidence>
<reference evidence="6" key="2">
    <citation type="submission" date="2021-04" db="EMBL/GenBank/DDBJ databases">
        <authorList>
            <person name="Gilroy R."/>
        </authorList>
    </citation>
    <scope>NUCLEOTIDE SEQUENCE</scope>
    <source>
        <strain evidence="6">Gambia16-554</strain>
    </source>
</reference>
<comment type="function">
    <text evidence="5">Methyltransferase required for the conversion of demethylmenaquinol (DMKH2) to menaquinol (MKH2).</text>
</comment>
<evidence type="ECO:0000256" key="5">
    <source>
        <dbReference type="HAMAP-Rule" id="MF_01813"/>
    </source>
</evidence>
<dbReference type="HAMAP" id="MF_01813">
    <property type="entry name" value="MenG_UbiE_methyltr"/>
    <property type="match status" value="1"/>
</dbReference>
<comment type="pathway">
    <text evidence="5">Quinol/quinone metabolism; menaquinone biosynthesis; menaquinol from 1,4-dihydroxy-2-naphthoate: step 2/2.</text>
</comment>
<comment type="caution">
    <text evidence="5">Lacks conserved residue(s) required for the propagation of feature annotation.</text>
</comment>
<dbReference type="NCBIfam" id="TIGR01934">
    <property type="entry name" value="MenG_MenH_UbiE"/>
    <property type="match status" value="1"/>
</dbReference>
<dbReference type="AlphaFoldDB" id="A0A9D2K949"/>
<dbReference type="PANTHER" id="PTHR43591">
    <property type="entry name" value="METHYLTRANSFERASE"/>
    <property type="match status" value="1"/>
</dbReference>
<feature type="binding site" evidence="5">
    <location>
        <position position="66"/>
    </location>
    <ligand>
        <name>S-adenosyl-L-methionine</name>
        <dbReference type="ChEBI" id="CHEBI:59789"/>
    </ligand>
</feature>
<dbReference type="InterPro" id="IPR023576">
    <property type="entry name" value="UbiE/COQ5_MeTrFase_CS"/>
</dbReference>
<dbReference type="CDD" id="cd02440">
    <property type="entry name" value="AdoMet_MTases"/>
    <property type="match status" value="1"/>
</dbReference>
<dbReference type="PROSITE" id="PS51608">
    <property type="entry name" value="SAM_MT_UBIE"/>
    <property type="match status" value="1"/>
</dbReference>
<reference evidence="6" key="1">
    <citation type="journal article" date="2021" name="PeerJ">
        <title>Extensive microbial diversity within the chicken gut microbiome revealed by metagenomics and culture.</title>
        <authorList>
            <person name="Gilroy R."/>
            <person name="Ravi A."/>
            <person name="Getino M."/>
            <person name="Pursley I."/>
            <person name="Horton D.L."/>
            <person name="Alikhan N.F."/>
            <person name="Baker D."/>
            <person name="Gharbi K."/>
            <person name="Hall N."/>
            <person name="Watson M."/>
            <person name="Adriaenssens E.M."/>
            <person name="Foster-Nyarko E."/>
            <person name="Jarju S."/>
            <person name="Secka A."/>
            <person name="Antonio M."/>
            <person name="Oren A."/>
            <person name="Chaudhuri R.R."/>
            <person name="La Ragione R."/>
            <person name="Hildebrand F."/>
            <person name="Pallen M.J."/>
        </authorList>
    </citation>
    <scope>NUCLEOTIDE SEQUENCE</scope>
    <source>
        <strain evidence="6">Gambia16-554</strain>
    </source>
</reference>
<keyword evidence="4 5" id="KW-0949">S-adenosyl-L-methionine</keyword>
<dbReference type="Proteomes" id="UP000824115">
    <property type="component" value="Unassembled WGS sequence"/>
</dbReference>
<comment type="caution">
    <text evidence="6">The sequence shown here is derived from an EMBL/GenBank/DDBJ whole genome shotgun (WGS) entry which is preliminary data.</text>
</comment>
<feature type="binding site" evidence="5">
    <location>
        <position position="84"/>
    </location>
    <ligand>
        <name>S-adenosyl-L-methionine</name>
        <dbReference type="ChEBI" id="CHEBI:59789"/>
    </ligand>
</feature>
<evidence type="ECO:0000256" key="2">
    <source>
        <dbReference type="ARBA" id="ARBA00022603"/>
    </source>
</evidence>
<organism evidence="6 7">
    <name type="scientific">Candidatus Coprenecus stercoravium</name>
    <dbReference type="NCBI Taxonomy" id="2840735"/>
    <lineage>
        <taxon>Bacteria</taxon>
        <taxon>Pseudomonadati</taxon>
        <taxon>Bacteroidota</taxon>
        <taxon>Bacteroidia</taxon>
        <taxon>Bacteroidales</taxon>
        <taxon>Rikenellaceae</taxon>
        <taxon>Rikenellaceae incertae sedis</taxon>
        <taxon>Candidatus Coprenecus</taxon>
    </lineage>
</organism>
<name>A0A9D2K949_9BACT</name>
<keyword evidence="3 5" id="KW-0808">Transferase</keyword>
<comment type="similarity">
    <text evidence="5">Belongs to the class I-like SAM-binding methyltransferase superfamily. MenG/UbiE family.</text>
</comment>
<comment type="catalytic activity">
    <reaction evidence="5">
        <text>a 2-demethylmenaquinol + S-adenosyl-L-methionine = a menaquinol + S-adenosyl-L-homocysteine + H(+)</text>
        <dbReference type="Rhea" id="RHEA:42640"/>
        <dbReference type="Rhea" id="RHEA-COMP:9539"/>
        <dbReference type="Rhea" id="RHEA-COMP:9563"/>
        <dbReference type="ChEBI" id="CHEBI:15378"/>
        <dbReference type="ChEBI" id="CHEBI:18151"/>
        <dbReference type="ChEBI" id="CHEBI:55437"/>
        <dbReference type="ChEBI" id="CHEBI:57856"/>
        <dbReference type="ChEBI" id="CHEBI:59789"/>
        <dbReference type="EC" id="2.1.1.163"/>
    </reaction>
</comment>
<dbReference type="InterPro" id="IPR029063">
    <property type="entry name" value="SAM-dependent_MTases_sf"/>
</dbReference>
<evidence type="ECO:0000256" key="3">
    <source>
        <dbReference type="ARBA" id="ARBA00022679"/>
    </source>
</evidence>
<dbReference type="EMBL" id="DXAW01000062">
    <property type="protein sequence ID" value="HIZ85489.1"/>
    <property type="molecule type" value="Genomic_DNA"/>
</dbReference>